<dbReference type="EMBL" id="CP067089">
    <property type="protein sequence ID" value="QQO09210.1"/>
    <property type="molecule type" value="Genomic_DNA"/>
</dbReference>
<keyword evidence="3" id="KW-1185">Reference proteome</keyword>
<dbReference type="SUPFAM" id="SSF48452">
    <property type="entry name" value="TPR-like"/>
    <property type="match status" value="1"/>
</dbReference>
<dbReference type="PROSITE" id="PS51257">
    <property type="entry name" value="PROKAR_LIPOPROTEIN"/>
    <property type="match status" value="1"/>
</dbReference>
<evidence type="ECO:0000313" key="3">
    <source>
        <dbReference type="Proteomes" id="UP000595917"/>
    </source>
</evidence>
<gene>
    <name evidence="2" type="ORF">JFL75_20140</name>
</gene>
<evidence type="ECO:0000313" key="2">
    <source>
        <dbReference type="EMBL" id="QQO09210.1"/>
    </source>
</evidence>
<dbReference type="SMART" id="SM00028">
    <property type="entry name" value="TPR"/>
    <property type="match status" value="4"/>
</dbReference>
<dbReference type="InterPro" id="IPR019734">
    <property type="entry name" value="TPR_rpt"/>
</dbReference>
<protein>
    <recommendedName>
        <fullName evidence="4">Tetratricopeptide repeat protein</fullName>
    </recommendedName>
</protein>
<dbReference type="Proteomes" id="UP000595917">
    <property type="component" value="Chromosome"/>
</dbReference>
<feature type="signal peptide" evidence="1">
    <location>
        <begin position="1"/>
        <end position="22"/>
    </location>
</feature>
<evidence type="ECO:0000256" key="1">
    <source>
        <dbReference type="SAM" id="SignalP"/>
    </source>
</evidence>
<organism evidence="2 3">
    <name type="scientific">Breznakiella homolactica</name>
    <dbReference type="NCBI Taxonomy" id="2798577"/>
    <lineage>
        <taxon>Bacteria</taxon>
        <taxon>Pseudomonadati</taxon>
        <taxon>Spirochaetota</taxon>
        <taxon>Spirochaetia</taxon>
        <taxon>Spirochaetales</taxon>
        <taxon>Breznakiellaceae</taxon>
        <taxon>Breznakiella</taxon>
    </lineage>
</organism>
<proteinExistence type="predicted"/>
<name>A0A7T7XMR5_9SPIR</name>
<evidence type="ECO:0008006" key="4">
    <source>
        <dbReference type="Google" id="ProtNLM"/>
    </source>
</evidence>
<feature type="chain" id="PRO_5031336334" description="Tetratricopeptide repeat protein" evidence="1">
    <location>
        <begin position="23"/>
        <end position="292"/>
    </location>
</feature>
<dbReference type="KEGG" id="bhc:JFL75_20140"/>
<dbReference type="Pfam" id="PF13181">
    <property type="entry name" value="TPR_8"/>
    <property type="match status" value="1"/>
</dbReference>
<dbReference type="RefSeq" id="WP_215626516.1">
    <property type="nucleotide sequence ID" value="NZ_CP067089.2"/>
</dbReference>
<dbReference type="Gene3D" id="1.25.40.10">
    <property type="entry name" value="Tetratricopeptide repeat domain"/>
    <property type="match status" value="1"/>
</dbReference>
<sequence>MKKKPCRIQTIGFLLFAAFSLAACSSAPKRPAEVFTVRNMADTQLEQANREADRGNYEGALGILGDVQRLGAATDDPALRIRVNLSLGNVLFYLGQHDAAAAAWNAAGAEALREDQDELAALTEIYVARSRLLSAGLSAASAGDTLTVVEKAMGRIKNRQYTALGWTVAGMAQKAMGRYPDAEASVKKALDIHGKDNYLEQAAYDWYLIASIRSVAGNYSSALEALREAVRYDRRAENSHGLGMDWRALGDVYAKMNNSTEADAAYRRSAEIFRSIFLEEEAARSEDRISGV</sequence>
<reference evidence="2" key="1">
    <citation type="submission" date="2021-01" db="EMBL/GenBank/DDBJ databases">
        <title>Description of Breznakiella homolactica.</title>
        <authorList>
            <person name="Song Y."/>
            <person name="Brune A."/>
        </authorList>
    </citation>
    <scope>NUCLEOTIDE SEQUENCE</scope>
    <source>
        <strain evidence="2">RmG30</strain>
    </source>
</reference>
<keyword evidence="1" id="KW-0732">Signal</keyword>
<dbReference type="AlphaFoldDB" id="A0A7T7XMR5"/>
<dbReference type="InterPro" id="IPR011990">
    <property type="entry name" value="TPR-like_helical_dom_sf"/>
</dbReference>
<accession>A0A7T7XMR5</accession>